<dbReference type="AlphaFoldDB" id="D5ECE5"/>
<sequence>MQFFAKILAPIIVILCGVALLLISLRRFRAGQAGRAMLDIVWAIALFILAYMQYFYKSS</sequence>
<gene>
    <name evidence="2" type="ordered locus">Amico_0079</name>
</gene>
<keyword evidence="1" id="KW-0472">Membrane</keyword>
<dbReference type="EMBL" id="CP001997">
    <property type="protein sequence ID" value="ADE56227.1"/>
    <property type="molecule type" value="Genomic_DNA"/>
</dbReference>
<evidence type="ECO:0000256" key="1">
    <source>
        <dbReference type="SAM" id="Phobius"/>
    </source>
</evidence>
<dbReference type="OrthoDB" id="9925524at2"/>
<evidence type="ECO:0000313" key="3">
    <source>
        <dbReference type="Proteomes" id="UP000002366"/>
    </source>
</evidence>
<keyword evidence="1" id="KW-1133">Transmembrane helix</keyword>
<proteinExistence type="predicted"/>
<dbReference type="HOGENOM" id="CLU_2950010_0_0_0"/>
<feature type="transmembrane region" description="Helical" evidence="1">
    <location>
        <begin position="6"/>
        <end position="25"/>
    </location>
</feature>
<keyword evidence="3" id="KW-1185">Reference proteome</keyword>
<dbReference type="Proteomes" id="UP000002366">
    <property type="component" value="Chromosome"/>
</dbReference>
<protein>
    <submittedName>
        <fullName evidence="2">Uncharacterized protein</fullName>
    </submittedName>
</protein>
<reference evidence="2 3" key="1">
    <citation type="journal article" date="2010" name="Stand. Genomic Sci.">
        <title>Complete genome sequence of Aminobacterium colombiense type strain (ALA-1).</title>
        <authorList>
            <person name="Chertkov O."/>
            <person name="Sikorski J."/>
            <person name="Brambilla E."/>
            <person name="Lapidus A."/>
            <person name="Copeland A."/>
            <person name="Glavina Del Rio T."/>
            <person name="Nolan M."/>
            <person name="Lucas S."/>
            <person name="Tice H."/>
            <person name="Cheng J.F."/>
            <person name="Han C."/>
            <person name="Detter J.C."/>
            <person name="Bruce D."/>
            <person name="Tapia R."/>
            <person name="Goodwin L."/>
            <person name="Pitluck S."/>
            <person name="Liolios K."/>
            <person name="Ivanova N."/>
            <person name="Mavromatis K."/>
            <person name="Ovchinnikova G."/>
            <person name="Pati A."/>
            <person name="Chen A."/>
            <person name="Palaniappan K."/>
            <person name="Land M."/>
            <person name="Hauser L."/>
            <person name="Chang Y.J."/>
            <person name="Jeffries C.D."/>
            <person name="Spring S."/>
            <person name="Rohde M."/>
            <person name="Goker M."/>
            <person name="Bristow J."/>
            <person name="Eisen J.A."/>
            <person name="Markowitz V."/>
            <person name="Hugenholtz P."/>
            <person name="Kyrpides N.C."/>
            <person name="Klenk H.P."/>
        </authorList>
    </citation>
    <scope>NUCLEOTIDE SEQUENCE [LARGE SCALE GENOMIC DNA]</scope>
    <source>
        <strain evidence="3">DSM 12261 / ALA-1</strain>
    </source>
</reference>
<dbReference type="STRING" id="572547.Amico_0079"/>
<feature type="transmembrane region" description="Helical" evidence="1">
    <location>
        <begin position="37"/>
        <end position="56"/>
    </location>
</feature>
<name>D5ECE5_AMICL</name>
<dbReference type="RefSeq" id="WP_013047493.1">
    <property type="nucleotide sequence ID" value="NC_014011.1"/>
</dbReference>
<keyword evidence="1" id="KW-0812">Transmembrane</keyword>
<evidence type="ECO:0000313" key="2">
    <source>
        <dbReference type="EMBL" id="ADE56227.1"/>
    </source>
</evidence>
<organism evidence="2 3">
    <name type="scientific">Aminobacterium colombiense (strain DSM 12261 / ALA-1)</name>
    <dbReference type="NCBI Taxonomy" id="572547"/>
    <lineage>
        <taxon>Bacteria</taxon>
        <taxon>Thermotogati</taxon>
        <taxon>Synergistota</taxon>
        <taxon>Synergistia</taxon>
        <taxon>Synergistales</taxon>
        <taxon>Aminobacteriaceae</taxon>
        <taxon>Aminobacterium</taxon>
    </lineage>
</organism>
<dbReference type="KEGG" id="aco:Amico_0079"/>
<accession>D5ECE5</accession>